<gene>
    <name evidence="3" type="ORF">AMAG_11932</name>
</gene>
<evidence type="ECO:0000256" key="2">
    <source>
        <dbReference type="SAM" id="MobiDB-lite"/>
    </source>
</evidence>
<evidence type="ECO:0000313" key="4">
    <source>
        <dbReference type="Proteomes" id="UP000054350"/>
    </source>
</evidence>
<protein>
    <recommendedName>
        <fullName evidence="5">RNA methyltransferase</fullName>
    </recommendedName>
</protein>
<dbReference type="Gene3D" id="3.40.1280.10">
    <property type="match status" value="1"/>
</dbReference>
<feature type="region of interest" description="Disordered" evidence="2">
    <location>
        <begin position="364"/>
        <end position="386"/>
    </location>
</feature>
<dbReference type="PANTHER" id="PTHR12150">
    <property type="entry name" value="CLASS IV SAM-BINDING METHYLTRANSFERASE-RELATED"/>
    <property type="match status" value="1"/>
</dbReference>
<accession>A0A0L0SYL0</accession>
<evidence type="ECO:0000313" key="3">
    <source>
        <dbReference type="EMBL" id="KNE67470.1"/>
    </source>
</evidence>
<dbReference type="InterPro" id="IPR003750">
    <property type="entry name" value="Put_MeTrfase-C9orf114-like"/>
</dbReference>
<organism evidence="3 4">
    <name type="scientific">Allomyces macrogynus (strain ATCC 38327)</name>
    <name type="common">Allomyces javanicus var. macrogynus</name>
    <dbReference type="NCBI Taxonomy" id="578462"/>
    <lineage>
        <taxon>Eukaryota</taxon>
        <taxon>Fungi</taxon>
        <taxon>Fungi incertae sedis</taxon>
        <taxon>Blastocladiomycota</taxon>
        <taxon>Blastocladiomycetes</taxon>
        <taxon>Blastocladiales</taxon>
        <taxon>Blastocladiaceae</taxon>
        <taxon>Allomyces</taxon>
    </lineage>
</organism>
<evidence type="ECO:0008006" key="5">
    <source>
        <dbReference type="Google" id="ProtNLM"/>
    </source>
</evidence>
<dbReference type="SUPFAM" id="SSF75217">
    <property type="entry name" value="alpha/beta knot"/>
    <property type="match status" value="1"/>
</dbReference>
<feature type="region of interest" description="Disordered" evidence="2">
    <location>
        <begin position="1"/>
        <end position="57"/>
    </location>
</feature>
<dbReference type="EMBL" id="GG745353">
    <property type="protein sequence ID" value="KNE67470.1"/>
    <property type="molecule type" value="Genomic_DNA"/>
</dbReference>
<dbReference type="eggNOG" id="KOG3925">
    <property type="taxonomic scope" value="Eukaryota"/>
</dbReference>
<dbReference type="OrthoDB" id="361029at2759"/>
<dbReference type="AlphaFoldDB" id="A0A0L0SYL0"/>
<dbReference type="Pfam" id="PF02598">
    <property type="entry name" value="Methyltrn_RNA_3"/>
    <property type="match status" value="1"/>
</dbReference>
<sequence length="386" mass="41840">MSHQRKRDKQHNDDGPNAKRPRKNTVGYRLSNQPEGPTPFRPVINDGVTTGTLRNTKGHPRRYTVSIAVPGSIIDNCQSLELKTYVAGQIARTVAIYNIDEIIVYNESSTPMRPDPMKDANVFLARILLYQECPQYLRKAFFPVHASLKYAGLLNPLDAPHHVRGDERSSFREGVVLKKSPPNGAKGCLVDCGLRRDVHVADKTVQPGVRVTVEMAFANSTECPGLPAGTLVARKTPRETAGLYWGYQVRLAEGLSKVFTESPFGEEYDYKVGTSERGSPMAAITSSASDGLLPPFRHLLIVFGGVKGIEAAIEADAAIPVAPEDAGSLFDVWINACPNQGSRTIRTEEAMLLSLALLKPHVEANGDNSPLPTTAGAGTAASKAKK</sequence>
<dbReference type="SUPFAM" id="SSF50249">
    <property type="entry name" value="Nucleic acid-binding proteins"/>
    <property type="match status" value="1"/>
</dbReference>
<dbReference type="STRING" id="578462.A0A0L0SYL0"/>
<dbReference type="CDD" id="cd18086">
    <property type="entry name" value="HsC9orf114-like"/>
    <property type="match status" value="1"/>
</dbReference>
<reference evidence="4" key="2">
    <citation type="submission" date="2009-11" db="EMBL/GenBank/DDBJ databases">
        <title>The Genome Sequence of Allomyces macrogynus strain ATCC 38327.</title>
        <authorList>
            <consortium name="The Broad Institute Genome Sequencing Platform"/>
            <person name="Russ C."/>
            <person name="Cuomo C."/>
            <person name="Shea T."/>
            <person name="Young S.K."/>
            <person name="Zeng Q."/>
            <person name="Koehrsen M."/>
            <person name="Haas B."/>
            <person name="Borodovsky M."/>
            <person name="Guigo R."/>
            <person name="Alvarado L."/>
            <person name="Berlin A."/>
            <person name="Borenstein D."/>
            <person name="Chen Z."/>
            <person name="Engels R."/>
            <person name="Freedman E."/>
            <person name="Gellesch M."/>
            <person name="Goldberg J."/>
            <person name="Griggs A."/>
            <person name="Gujja S."/>
            <person name="Heiman D."/>
            <person name="Hepburn T."/>
            <person name="Howarth C."/>
            <person name="Jen D."/>
            <person name="Larson L."/>
            <person name="Lewis B."/>
            <person name="Mehta T."/>
            <person name="Park D."/>
            <person name="Pearson M."/>
            <person name="Roberts A."/>
            <person name="Saif S."/>
            <person name="Shenoy N."/>
            <person name="Sisk P."/>
            <person name="Stolte C."/>
            <person name="Sykes S."/>
            <person name="Walk T."/>
            <person name="White J."/>
            <person name="Yandava C."/>
            <person name="Burger G."/>
            <person name="Gray M.W."/>
            <person name="Holland P.W.H."/>
            <person name="King N."/>
            <person name="Lang F.B.F."/>
            <person name="Roger A.J."/>
            <person name="Ruiz-Trillo I."/>
            <person name="Lander E."/>
            <person name="Nusbaum C."/>
        </authorList>
    </citation>
    <scope>NUCLEOTIDE SEQUENCE [LARGE SCALE GENOMIC DNA]</scope>
    <source>
        <strain evidence="4">ATCC 38327</strain>
    </source>
</reference>
<dbReference type="InterPro" id="IPR029028">
    <property type="entry name" value="Alpha/beta_knot_MTases"/>
</dbReference>
<dbReference type="Gene3D" id="2.40.50.140">
    <property type="entry name" value="Nucleic acid-binding proteins"/>
    <property type="match status" value="1"/>
</dbReference>
<dbReference type="InterPro" id="IPR029026">
    <property type="entry name" value="tRNA_m1G_MTases_N"/>
</dbReference>
<dbReference type="OMA" id="PIQPRLE"/>
<feature type="compositionally biased region" description="Low complexity" evidence="2">
    <location>
        <begin position="373"/>
        <end position="386"/>
    </location>
</feature>
<keyword evidence="4" id="KW-1185">Reference proteome</keyword>
<reference evidence="3 4" key="1">
    <citation type="submission" date="2009-11" db="EMBL/GenBank/DDBJ databases">
        <title>Annotation of Allomyces macrogynus ATCC 38327.</title>
        <authorList>
            <consortium name="The Broad Institute Genome Sequencing Platform"/>
            <person name="Russ C."/>
            <person name="Cuomo C."/>
            <person name="Burger G."/>
            <person name="Gray M.W."/>
            <person name="Holland P.W.H."/>
            <person name="King N."/>
            <person name="Lang F.B.F."/>
            <person name="Roger A.J."/>
            <person name="Ruiz-Trillo I."/>
            <person name="Young S.K."/>
            <person name="Zeng Q."/>
            <person name="Gargeya S."/>
            <person name="Fitzgerald M."/>
            <person name="Haas B."/>
            <person name="Abouelleil A."/>
            <person name="Alvarado L."/>
            <person name="Arachchi H.M."/>
            <person name="Berlin A."/>
            <person name="Chapman S.B."/>
            <person name="Gearin G."/>
            <person name="Goldberg J."/>
            <person name="Griggs A."/>
            <person name="Gujja S."/>
            <person name="Hansen M."/>
            <person name="Heiman D."/>
            <person name="Howarth C."/>
            <person name="Larimer J."/>
            <person name="Lui A."/>
            <person name="MacDonald P.J.P."/>
            <person name="McCowen C."/>
            <person name="Montmayeur A."/>
            <person name="Murphy C."/>
            <person name="Neiman D."/>
            <person name="Pearson M."/>
            <person name="Priest M."/>
            <person name="Roberts A."/>
            <person name="Saif S."/>
            <person name="Shea T."/>
            <person name="Sisk P."/>
            <person name="Stolte C."/>
            <person name="Sykes S."/>
            <person name="Wortman J."/>
            <person name="Nusbaum C."/>
            <person name="Birren B."/>
        </authorList>
    </citation>
    <scope>NUCLEOTIDE SEQUENCE [LARGE SCALE GENOMIC DNA]</scope>
    <source>
        <strain evidence="3 4">ATCC 38327</strain>
    </source>
</reference>
<dbReference type="PANTHER" id="PTHR12150:SF13">
    <property type="entry name" value="METHYLTRANSFERASE C9ORF114-RELATED"/>
    <property type="match status" value="1"/>
</dbReference>
<comment type="similarity">
    <text evidence="1">Belongs to the class IV-like SAM-binding methyltransferase superfamily.</text>
</comment>
<name>A0A0L0SYL0_ALLM3</name>
<dbReference type="VEuPathDB" id="FungiDB:AMAG_11932"/>
<evidence type="ECO:0000256" key="1">
    <source>
        <dbReference type="ARBA" id="ARBA00009841"/>
    </source>
</evidence>
<proteinExistence type="inferred from homology"/>
<dbReference type="InterPro" id="IPR012340">
    <property type="entry name" value="NA-bd_OB-fold"/>
</dbReference>
<dbReference type="Proteomes" id="UP000054350">
    <property type="component" value="Unassembled WGS sequence"/>
</dbReference>